<name>G3HE78_CRIGR</name>
<evidence type="ECO:0000313" key="2">
    <source>
        <dbReference type="Proteomes" id="UP000001075"/>
    </source>
</evidence>
<proteinExistence type="predicted"/>
<protein>
    <submittedName>
        <fullName evidence="1">Uncharacterized protein</fullName>
    </submittedName>
</protein>
<dbReference type="InParanoid" id="G3HE78"/>
<accession>G3HE78</accession>
<sequence length="91" mass="10523">MNGQRYFLEKRTLFSTKTYHVTTALVSFSVEQKPQVYTFADTLVEPVCTQVKTTEKLLQKLTTHVLLLLTHLTEGMKLITAKSRHWLGARR</sequence>
<reference evidence="2" key="1">
    <citation type="journal article" date="2011" name="Nat. Biotechnol.">
        <title>The genomic sequence of the Chinese hamster ovary (CHO)-K1 cell line.</title>
        <authorList>
            <person name="Xu X."/>
            <person name="Nagarajan H."/>
            <person name="Lewis N.E."/>
            <person name="Pan S."/>
            <person name="Cai Z."/>
            <person name="Liu X."/>
            <person name="Chen W."/>
            <person name="Xie M."/>
            <person name="Wang W."/>
            <person name="Hammond S."/>
            <person name="Andersen M.R."/>
            <person name="Neff N."/>
            <person name="Passarelli B."/>
            <person name="Koh W."/>
            <person name="Fan H.C."/>
            <person name="Wang J."/>
            <person name="Gui Y."/>
            <person name="Lee K.H."/>
            <person name="Betenbaugh M.J."/>
            <person name="Quake S.R."/>
            <person name="Famili I."/>
            <person name="Palsson B.O."/>
            <person name="Wang J."/>
        </authorList>
    </citation>
    <scope>NUCLEOTIDE SEQUENCE [LARGE SCALE GENOMIC DNA]</scope>
    <source>
        <strain evidence="2">CHO K1 cell line</strain>
    </source>
</reference>
<organism evidence="1 2">
    <name type="scientific">Cricetulus griseus</name>
    <name type="common">Chinese hamster</name>
    <name type="synonym">Cricetulus barabensis griseus</name>
    <dbReference type="NCBI Taxonomy" id="10029"/>
    <lineage>
        <taxon>Eukaryota</taxon>
        <taxon>Metazoa</taxon>
        <taxon>Chordata</taxon>
        <taxon>Craniata</taxon>
        <taxon>Vertebrata</taxon>
        <taxon>Euteleostomi</taxon>
        <taxon>Mammalia</taxon>
        <taxon>Eutheria</taxon>
        <taxon>Euarchontoglires</taxon>
        <taxon>Glires</taxon>
        <taxon>Rodentia</taxon>
        <taxon>Myomorpha</taxon>
        <taxon>Muroidea</taxon>
        <taxon>Cricetidae</taxon>
        <taxon>Cricetinae</taxon>
        <taxon>Cricetulus</taxon>
    </lineage>
</organism>
<dbReference type="AlphaFoldDB" id="G3HE78"/>
<gene>
    <name evidence="1" type="ORF">I79_008854</name>
</gene>
<dbReference type="EMBL" id="JH000310">
    <property type="protein sequence ID" value="EGW08803.1"/>
    <property type="molecule type" value="Genomic_DNA"/>
</dbReference>
<evidence type="ECO:0000313" key="1">
    <source>
        <dbReference type="EMBL" id="EGW08803.1"/>
    </source>
</evidence>
<dbReference type="Proteomes" id="UP000001075">
    <property type="component" value="Unassembled WGS sequence"/>
</dbReference>